<keyword evidence="8" id="KW-0968">Cytoplasmic vesicle</keyword>
<dbReference type="Pfam" id="PF07651">
    <property type="entry name" value="ANTH"/>
    <property type="match status" value="1"/>
</dbReference>
<evidence type="ECO:0000256" key="6">
    <source>
        <dbReference type="ARBA" id="ARBA00023136"/>
    </source>
</evidence>
<dbReference type="GO" id="GO:0032050">
    <property type="term" value="F:clathrin heavy chain binding"/>
    <property type="evidence" value="ECO:0007669"/>
    <property type="project" value="TreeGrafter"/>
</dbReference>
<dbReference type="GO" id="GO:0030136">
    <property type="term" value="C:clathrin-coated vesicle"/>
    <property type="evidence" value="ECO:0007669"/>
    <property type="project" value="UniProtKB-SubCell"/>
</dbReference>
<dbReference type="GO" id="GO:0072583">
    <property type="term" value="P:clathrin-dependent endocytosis"/>
    <property type="evidence" value="ECO:0007669"/>
    <property type="project" value="InterPro"/>
</dbReference>
<keyword evidence="5" id="KW-0333">Golgi apparatus</keyword>
<feature type="domain" description="ENTH" evidence="9">
    <location>
        <begin position="25"/>
        <end position="156"/>
    </location>
</feature>
<evidence type="ECO:0000313" key="10">
    <source>
        <dbReference type="EMBL" id="KAK7348957.1"/>
    </source>
</evidence>
<dbReference type="GO" id="GO:0005545">
    <property type="term" value="F:1-phosphatidylinositol binding"/>
    <property type="evidence" value="ECO:0007669"/>
    <property type="project" value="InterPro"/>
</dbReference>
<organism evidence="10 11">
    <name type="scientific">Phaseolus coccineus</name>
    <name type="common">Scarlet runner bean</name>
    <name type="synonym">Phaseolus multiflorus</name>
    <dbReference type="NCBI Taxonomy" id="3886"/>
    <lineage>
        <taxon>Eukaryota</taxon>
        <taxon>Viridiplantae</taxon>
        <taxon>Streptophyta</taxon>
        <taxon>Embryophyta</taxon>
        <taxon>Tracheophyta</taxon>
        <taxon>Spermatophyta</taxon>
        <taxon>Magnoliopsida</taxon>
        <taxon>eudicotyledons</taxon>
        <taxon>Gunneridae</taxon>
        <taxon>Pentapetalae</taxon>
        <taxon>rosids</taxon>
        <taxon>fabids</taxon>
        <taxon>Fabales</taxon>
        <taxon>Fabaceae</taxon>
        <taxon>Papilionoideae</taxon>
        <taxon>50 kb inversion clade</taxon>
        <taxon>NPAAA clade</taxon>
        <taxon>indigoferoid/millettioid clade</taxon>
        <taxon>Phaseoleae</taxon>
        <taxon>Phaseolus</taxon>
    </lineage>
</organism>
<keyword evidence="6" id="KW-0472">Membrane</keyword>
<dbReference type="SUPFAM" id="SSF48464">
    <property type="entry name" value="ENTH/VHS domain"/>
    <property type="match status" value="1"/>
</dbReference>
<evidence type="ECO:0000256" key="5">
    <source>
        <dbReference type="ARBA" id="ARBA00023034"/>
    </source>
</evidence>
<dbReference type="InterPro" id="IPR048050">
    <property type="entry name" value="ANTH_N_plant"/>
</dbReference>
<keyword evidence="7" id="KW-0168">Coated pit</keyword>
<gene>
    <name evidence="10" type="ORF">VNO80_23752</name>
</gene>
<dbReference type="Gene3D" id="1.25.40.90">
    <property type="match status" value="1"/>
</dbReference>
<dbReference type="CDD" id="cd16987">
    <property type="entry name" value="ANTH_N_AP180_plant"/>
    <property type="match status" value="1"/>
</dbReference>
<dbReference type="GO" id="GO:0005794">
    <property type="term" value="C:Golgi apparatus"/>
    <property type="evidence" value="ECO:0007669"/>
    <property type="project" value="UniProtKB-SubCell"/>
</dbReference>
<comment type="subcellular location">
    <subcellularLocation>
        <location evidence="1">Cytoplasmic vesicle</location>
        <location evidence="1">Clathrin-coated vesicle</location>
    </subcellularLocation>
    <subcellularLocation>
        <location evidence="2">Golgi apparatus</location>
    </subcellularLocation>
    <subcellularLocation>
        <location evidence="3">Membrane</location>
        <location evidence="3">Clathrin-coated pit</location>
    </subcellularLocation>
</comment>
<comment type="caution">
    <text evidence="10">The sequence shown here is derived from an EMBL/GenBank/DDBJ whole genome shotgun (WGS) entry which is preliminary data.</text>
</comment>
<keyword evidence="4" id="KW-0254">Endocytosis</keyword>
<evidence type="ECO:0000313" key="11">
    <source>
        <dbReference type="Proteomes" id="UP001374584"/>
    </source>
</evidence>
<evidence type="ECO:0000256" key="4">
    <source>
        <dbReference type="ARBA" id="ARBA00022583"/>
    </source>
</evidence>
<dbReference type="SUPFAM" id="SSF89009">
    <property type="entry name" value="GAT-like domain"/>
    <property type="match status" value="1"/>
</dbReference>
<dbReference type="AlphaFoldDB" id="A0AAN9M6X2"/>
<dbReference type="InterPro" id="IPR008942">
    <property type="entry name" value="ENTH_VHS"/>
</dbReference>
<dbReference type="Gene3D" id="1.20.58.150">
    <property type="entry name" value="ANTH domain"/>
    <property type="match status" value="1"/>
</dbReference>
<name>A0AAN9M6X2_PHACN</name>
<evidence type="ECO:0000256" key="8">
    <source>
        <dbReference type="ARBA" id="ARBA00023329"/>
    </source>
</evidence>
<dbReference type="GO" id="GO:0000149">
    <property type="term" value="F:SNARE binding"/>
    <property type="evidence" value="ECO:0007669"/>
    <property type="project" value="TreeGrafter"/>
</dbReference>
<evidence type="ECO:0000256" key="3">
    <source>
        <dbReference type="ARBA" id="ARBA00004600"/>
    </source>
</evidence>
<dbReference type="EMBL" id="JAYMYR010000008">
    <property type="protein sequence ID" value="KAK7348957.1"/>
    <property type="molecule type" value="Genomic_DNA"/>
</dbReference>
<dbReference type="PANTHER" id="PTHR22951:SF19">
    <property type="entry name" value="OS08G0467300 PROTEIN"/>
    <property type="match status" value="1"/>
</dbReference>
<dbReference type="GO" id="GO:0006900">
    <property type="term" value="P:vesicle budding from membrane"/>
    <property type="evidence" value="ECO:0007669"/>
    <property type="project" value="TreeGrafter"/>
</dbReference>
<evidence type="ECO:0000259" key="9">
    <source>
        <dbReference type="PROSITE" id="PS50942"/>
    </source>
</evidence>
<dbReference type="PANTHER" id="PTHR22951">
    <property type="entry name" value="CLATHRIN ASSEMBLY PROTEIN"/>
    <property type="match status" value="1"/>
</dbReference>
<keyword evidence="11" id="KW-1185">Reference proteome</keyword>
<sequence length="386" mass="43984">MTLWIKATGALKDRYSIWVAKLLPSGPCRNPDLEMVIIKATSHDEQCMDYKNVQRVFKWLRTSPLYLQPLLYTLSIRMEKTRSWVVALKGLMLIHGVFCFDLPAVQKMGRLPFDLSLFSDAYINPNRAWVYNAFVRSYFLYLDQKSAFVRVEATRETKSGGKEKEESVMEELQSLEKLLGLIDLLLQIKPRSPNMNVVLVLEAMDCVMDEVLEMYGKFSTRVHRAVSRILDMGGKEEAMSGLDVVRKAELQGAKMTTYFNFCKDIGVLNVSDCPEIVRVDEKDIDELKRIREGRTMESNESDDEKNDVVAHEDSNCRAIVTIPETKQMGLKTVITNQWEVFDDDLIVMEGASVPVATTNNPFLDYSLSLVPYVPVSNNVLPDLIIL</sequence>
<dbReference type="GO" id="GO:0005546">
    <property type="term" value="F:phosphatidylinositol-4,5-bisphosphate binding"/>
    <property type="evidence" value="ECO:0007669"/>
    <property type="project" value="TreeGrafter"/>
</dbReference>
<evidence type="ECO:0000256" key="1">
    <source>
        <dbReference type="ARBA" id="ARBA00004132"/>
    </source>
</evidence>
<accession>A0AAN9M6X2</accession>
<dbReference type="InterPro" id="IPR014712">
    <property type="entry name" value="ANTH_dom_sf"/>
</dbReference>
<dbReference type="GO" id="GO:0005905">
    <property type="term" value="C:clathrin-coated pit"/>
    <property type="evidence" value="ECO:0007669"/>
    <property type="project" value="UniProtKB-SubCell"/>
</dbReference>
<proteinExistence type="predicted"/>
<dbReference type="InterPro" id="IPR011417">
    <property type="entry name" value="ANTH_dom"/>
</dbReference>
<evidence type="ECO:0000256" key="2">
    <source>
        <dbReference type="ARBA" id="ARBA00004555"/>
    </source>
</evidence>
<dbReference type="PROSITE" id="PS50942">
    <property type="entry name" value="ENTH"/>
    <property type="match status" value="1"/>
</dbReference>
<evidence type="ECO:0000256" key="7">
    <source>
        <dbReference type="ARBA" id="ARBA00023176"/>
    </source>
</evidence>
<reference evidence="10 11" key="1">
    <citation type="submission" date="2024-01" db="EMBL/GenBank/DDBJ databases">
        <title>The genomes of 5 underutilized Papilionoideae crops provide insights into root nodulation and disease resistanc.</title>
        <authorList>
            <person name="Jiang F."/>
        </authorList>
    </citation>
    <scope>NUCLEOTIDE SEQUENCE [LARGE SCALE GENOMIC DNA]</scope>
    <source>
        <strain evidence="10">JINMINGXINNONG_FW02</strain>
        <tissue evidence="10">Leaves</tissue>
    </source>
</reference>
<protein>
    <recommendedName>
        <fullName evidence="9">ENTH domain-containing protein</fullName>
    </recommendedName>
</protein>
<dbReference type="FunFam" id="1.25.40.90:FF:000027">
    <property type="entry name" value="Putative clathrin assembly protein"/>
    <property type="match status" value="1"/>
</dbReference>
<dbReference type="InterPro" id="IPR045192">
    <property type="entry name" value="AP180-like"/>
</dbReference>
<dbReference type="InterPro" id="IPR013809">
    <property type="entry name" value="ENTH"/>
</dbReference>
<dbReference type="GO" id="GO:0048268">
    <property type="term" value="P:clathrin coat assembly"/>
    <property type="evidence" value="ECO:0007669"/>
    <property type="project" value="InterPro"/>
</dbReference>
<dbReference type="Proteomes" id="UP001374584">
    <property type="component" value="Unassembled WGS sequence"/>
</dbReference>